<dbReference type="Pfam" id="PF13408">
    <property type="entry name" value="Zn_ribbon_recom"/>
    <property type="match status" value="1"/>
</dbReference>
<gene>
    <name evidence="3" type="ORF">CQW49_07675</name>
</gene>
<accession>A0A2D2D609</accession>
<dbReference type="Pfam" id="PF00239">
    <property type="entry name" value="Resolvase"/>
    <property type="match status" value="1"/>
</dbReference>
<keyword evidence="4" id="KW-1185">Reference proteome</keyword>
<dbReference type="PANTHER" id="PTHR30461">
    <property type="entry name" value="DNA-INVERTASE FROM LAMBDOID PROPHAGE"/>
    <property type="match status" value="1"/>
</dbReference>
<reference evidence="4" key="1">
    <citation type="submission" date="2017-10" db="EMBL/GenBank/DDBJ databases">
        <title>Completed PacBio SMRT sequence of Methylosinus trichosporium OB3b reveals presence of a third large plasmid.</title>
        <authorList>
            <person name="Charles T.C."/>
            <person name="Lynch M.D.J."/>
            <person name="Heil J.R."/>
            <person name="Cheng J."/>
        </authorList>
    </citation>
    <scope>NUCLEOTIDE SEQUENCE [LARGE SCALE GENOMIC DNA]</scope>
    <source>
        <strain evidence="4">OB3b</strain>
    </source>
</reference>
<dbReference type="SUPFAM" id="SSF53041">
    <property type="entry name" value="Resolvase-like"/>
    <property type="match status" value="1"/>
</dbReference>
<dbReference type="AlphaFoldDB" id="A0A2D2D609"/>
<evidence type="ECO:0000313" key="3">
    <source>
        <dbReference type="EMBL" id="ATQ70279.1"/>
    </source>
</evidence>
<dbReference type="InterPro" id="IPR050639">
    <property type="entry name" value="SSR_resolvase"/>
</dbReference>
<dbReference type="PANTHER" id="PTHR30461:SF23">
    <property type="entry name" value="DNA RECOMBINASE-RELATED"/>
    <property type="match status" value="1"/>
</dbReference>
<protein>
    <submittedName>
        <fullName evidence="3">Recombinase family protein</fullName>
    </submittedName>
</protein>
<dbReference type="Proteomes" id="UP000230709">
    <property type="component" value="Chromosome"/>
</dbReference>
<dbReference type="InterPro" id="IPR006119">
    <property type="entry name" value="Resolv_N"/>
</dbReference>
<evidence type="ECO:0000313" key="4">
    <source>
        <dbReference type="Proteomes" id="UP000230709"/>
    </source>
</evidence>
<dbReference type="Pfam" id="PF07508">
    <property type="entry name" value="Recombinase"/>
    <property type="match status" value="1"/>
</dbReference>
<evidence type="ECO:0000259" key="1">
    <source>
        <dbReference type="PROSITE" id="PS51736"/>
    </source>
</evidence>
<dbReference type="PROSITE" id="PS51736">
    <property type="entry name" value="RECOMBINASES_3"/>
    <property type="match status" value="1"/>
</dbReference>
<dbReference type="EMBL" id="CP023737">
    <property type="protein sequence ID" value="ATQ70279.1"/>
    <property type="molecule type" value="Genomic_DNA"/>
</dbReference>
<proteinExistence type="predicted"/>
<dbReference type="CDD" id="cd00338">
    <property type="entry name" value="Ser_Recombinase"/>
    <property type="match status" value="1"/>
</dbReference>
<dbReference type="Gene3D" id="3.40.50.1390">
    <property type="entry name" value="Resolvase, N-terminal catalytic domain"/>
    <property type="match status" value="1"/>
</dbReference>
<dbReference type="GO" id="GO:0000150">
    <property type="term" value="F:DNA strand exchange activity"/>
    <property type="evidence" value="ECO:0007669"/>
    <property type="project" value="InterPro"/>
</dbReference>
<dbReference type="InterPro" id="IPR025827">
    <property type="entry name" value="Zn_ribbon_recom_dom"/>
</dbReference>
<dbReference type="KEGG" id="mtw:CQW49_07675"/>
<dbReference type="PROSITE" id="PS51737">
    <property type="entry name" value="RECOMBINASE_DNA_BIND"/>
    <property type="match status" value="1"/>
</dbReference>
<dbReference type="InterPro" id="IPR038109">
    <property type="entry name" value="DNA_bind_recomb_sf"/>
</dbReference>
<dbReference type="SMART" id="SM00857">
    <property type="entry name" value="Resolvase"/>
    <property type="match status" value="1"/>
</dbReference>
<name>A0A2D2D609_METT3</name>
<feature type="domain" description="Resolvase/invertase-type recombinase catalytic" evidence="1">
    <location>
        <begin position="13"/>
        <end position="162"/>
    </location>
</feature>
<dbReference type="Gene3D" id="3.90.1750.20">
    <property type="entry name" value="Putative Large Serine Recombinase, Chain B, Domain 2"/>
    <property type="match status" value="1"/>
</dbReference>
<dbReference type="InterPro" id="IPR036162">
    <property type="entry name" value="Resolvase-like_N_sf"/>
</dbReference>
<feature type="domain" description="Recombinase" evidence="2">
    <location>
        <begin position="161"/>
        <end position="297"/>
    </location>
</feature>
<organism evidence="3 4">
    <name type="scientific">Methylosinus trichosporium (strain ATCC 35070 / NCIMB 11131 / UNIQEM 75 / OB3b)</name>
    <dbReference type="NCBI Taxonomy" id="595536"/>
    <lineage>
        <taxon>Bacteria</taxon>
        <taxon>Pseudomonadati</taxon>
        <taxon>Pseudomonadota</taxon>
        <taxon>Alphaproteobacteria</taxon>
        <taxon>Hyphomicrobiales</taxon>
        <taxon>Methylocystaceae</taxon>
        <taxon>Methylosinus</taxon>
    </lineage>
</organism>
<sequence>MATEGRRPAASRRAAIYARFSTELQRDQSIEDQVALCRATAHRDGFSVVATYEDRARSGASMFGRPGLEQLLRAAEGREFDVIFVEALDRLSRDMADLAGIHRQLTFLSIEIRAVHDGVADTVTVGLRGLVGQLFREDGVKKIRRGMAGVIREGRYAGGRSYGYRPTPGEPGRPQVVAEEAAIVRRIFLEYADGRSPRDIAHDLNREGVPPPRGTAWNASTINGNGERGNGILQNPLYVGELVWNRVRMVKDPSTGRRISRPNPSSEWQRADAPQLAIVDRETWERAAERKRASLARGPEPRGPRRYQRSLLSGLLRCGACGSGMAKHDNANGRPRIRCSRATESGSCDNHRSYYLDRIEAGVVEALRAEIDQPELIAEFVRAYHEERRRLAGDTSRERAKAETRLGEVVRQIERMVEAIAQGGAAFDALRTKLEALDRERRDLEAALAADAAPASVVALHPAAIAAFRAMLEALAARLGARESPIAHPAFRQLVERVVVHPAPKGEDPRVEIVGKLAAILDLSGLGAPAAHRNGTHGGFLVAEEGLEPPTQGL</sequence>
<evidence type="ECO:0000259" key="2">
    <source>
        <dbReference type="PROSITE" id="PS51737"/>
    </source>
</evidence>
<dbReference type="GO" id="GO:0003677">
    <property type="term" value="F:DNA binding"/>
    <property type="evidence" value="ECO:0007669"/>
    <property type="project" value="InterPro"/>
</dbReference>
<dbReference type="InterPro" id="IPR011109">
    <property type="entry name" value="DNA_bind_recombinase_dom"/>
</dbReference>